<gene>
    <name evidence="2" type="ORF">VU00_10392</name>
</gene>
<proteinExistence type="predicted"/>
<dbReference type="EMBL" id="MTKR01000039">
    <property type="protein sequence ID" value="RWX50671.1"/>
    <property type="molecule type" value="Genomic_DNA"/>
</dbReference>
<feature type="transmembrane region" description="Helical" evidence="1">
    <location>
        <begin position="50"/>
        <end position="72"/>
    </location>
</feature>
<name>A0A3S3QXD0_9BACT</name>
<evidence type="ECO:0000313" key="2">
    <source>
        <dbReference type="EMBL" id="RWX50671.1"/>
    </source>
</evidence>
<protein>
    <submittedName>
        <fullName evidence="2">Uncharacterized protein</fullName>
    </submittedName>
</protein>
<keyword evidence="1" id="KW-1133">Transmembrane helix</keyword>
<organism evidence="2 3">
    <name type="scientific">Candidatus Electrothrix marina</name>
    <dbReference type="NCBI Taxonomy" id="1859130"/>
    <lineage>
        <taxon>Bacteria</taxon>
        <taxon>Pseudomonadati</taxon>
        <taxon>Thermodesulfobacteriota</taxon>
        <taxon>Desulfobulbia</taxon>
        <taxon>Desulfobulbales</taxon>
        <taxon>Desulfobulbaceae</taxon>
        <taxon>Candidatus Electrothrix</taxon>
    </lineage>
</organism>
<evidence type="ECO:0000256" key="1">
    <source>
        <dbReference type="SAM" id="Phobius"/>
    </source>
</evidence>
<dbReference type="AlphaFoldDB" id="A0A3S3QXD0"/>
<sequence length="133" mass="15165">MCGLSYILKKERCHGGCGSSCREYIRRFFAKIGAWLQSTHVPEQVKDVDIVALFTNPWFIVPFVALIGYLIWKQSFNELIIIVIFIVIWWLSGTEYMQTLVVDGELQLKKVLPVLVGASAVLGFIVYLFFGRS</sequence>
<evidence type="ECO:0000313" key="3">
    <source>
        <dbReference type="Proteomes" id="UP000287615"/>
    </source>
</evidence>
<keyword evidence="1" id="KW-0472">Membrane</keyword>
<comment type="caution">
    <text evidence="2">The sequence shown here is derived from an EMBL/GenBank/DDBJ whole genome shotgun (WGS) entry which is preliminary data.</text>
</comment>
<dbReference type="Proteomes" id="UP000287615">
    <property type="component" value="Unassembled WGS sequence"/>
</dbReference>
<feature type="transmembrane region" description="Helical" evidence="1">
    <location>
        <begin position="79"/>
        <end position="99"/>
    </location>
</feature>
<accession>A0A3S3QXD0</accession>
<reference evidence="2 3" key="1">
    <citation type="submission" date="2017-01" db="EMBL/GenBank/DDBJ databases">
        <title>The cable genome- insights into the physiology and evolution of filamentous bacteria capable of sulfide oxidation via long distance electron transfer.</title>
        <authorList>
            <person name="Schreiber L."/>
            <person name="Bjerg J.T."/>
            <person name="Boggild A."/>
            <person name="Van De Vossenberg J."/>
            <person name="Meysman F."/>
            <person name="Nielsen L.P."/>
            <person name="Schramm A."/>
            <person name="Kjeldsen K.U."/>
        </authorList>
    </citation>
    <scope>NUCLEOTIDE SEQUENCE [LARGE SCALE GENOMIC DNA]</scope>
    <source>
        <strain evidence="2">A3</strain>
    </source>
</reference>
<feature type="transmembrane region" description="Helical" evidence="1">
    <location>
        <begin position="111"/>
        <end position="130"/>
    </location>
</feature>
<keyword evidence="1" id="KW-0812">Transmembrane</keyword>